<evidence type="ECO:0000313" key="1">
    <source>
        <dbReference type="EnsemblPlants" id="KQK90518"/>
    </source>
</evidence>
<dbReference type="Proteomes" id="UP000004995">
    <property type="component" value="Unassembled WGS sequence"/>
</dbReference>
<dbReference type="InParanoid" id="K4AN08"/>
<sequence>MFGFVKNQIVPSAMRIVLATTKHDAYLLIFLPTPKMLPAVMKR</sequence>
<dbReference type="EMBL" id="AGNK02005944">
    <property type="status" value="NOT_ANNOTATED_CDS"/>
    <property type="molecule type" value="Genomic_DNA"/>
</dbReference>
<dbReference type="HOGENOM" id="CLU_3243158_0_0_1"/>
<dbReference type="EnsemblPlants" id="KQK90518">
    <property type="protein sequence ID" value="KQK90518"/>
    <property type="gene ID" value="SETIT_040304mg"/>
</dbReference>
<protein>
    <submittedName>
        <fullName evidence="1">Uncharacterized protein</fullName>
    </submittedName>
</protein>
<reference evidence="1" key="2">
    <citation type="submission" date="2018-08" db="UniProtKB">
        <authorList>
            <consortium name="EnsemblPlants"/>
        </authorList>
    </citation>
    <scope>IDENTIFICATION</scope>
    <source>
        <strain evidence="1">Yugu1</strain>
    </source>
</reference>
<keyword evidence="2" id="KW-1185">Reference proteome</keyword>
<reference evidence="2" key="1">
    <citation type="journal article" date="2012" name="Nat. Biotechnol.">
        <title>Reference genome sequence of the model plant Setaria.</title>
        <authorList>
            <person name="Bennetzen J.L."/>
            <person name="Schmutz J."/>
            <person name="Wang H."/>
            <person name="Percifield R."/>
            <person name="Hawkins J."/>
            <person name="Pontaroli A.C."/>
            <person name="Estep M."/>
            <person name="Feng L."/>
            <person name="Vaughn J.N."/>
            <person name="Grimwood J."/>
            <person name="Jenkins J."/>
            <person name="Barry K."/>
            <person name="Lindquist E."/>
            <person name="Hellsten U."/>
            <person name="Deshpande S."/>
            <person name="Wang X."/>
            <person name="Wu X."/>
            <person name="Mitros T."/>
            <person name="Triplett J."/>
            <person name="Yang X."/>
            <person name="Ye C.Y."/>
            <person name="Mauro-Herrera M."/>
            <person name="Wang L."/>
            <person name="Li P."/>
            <person name="Sharma M."/>
            <person name="Sharma R."/>
            <person name="Ronald P.C."/>
            <person name="Panaud O."/>
            <person name="Kellogg E.A."/>
            <person name="Brutnell T.P."/>
            <person name="Doust A.N."/>
            <person name="Tuskan G.A."/>
            <person name="Rokhsar D."/>
            <person name="Devos K.M."/>
        </authorList>
    </citation>
    <scope>NUCLEOTIDE SEQUENCE [LARGE SCALE GENOMIC DNA]</scope>
    <source>
        <strain evidence="2">cv. Yugu1</strain>
    </source>
</reference>
<dbReference type="AlphaFoldDB" id="K4AN08"/>
<evidence type="ECO:0000313" key="2">
    <source>
        <dbReference type="Proteomes" id="UP000004995"/>
    </source>
</evidence>
<name>K4AN08_SETIT</name>
<dbReference type="Gramene" id="KQK90518">
    <property type="protein sequence ID" value="KQK90518"/>
    <property type="gene ID" value="SETIT_040304mg"/>
</dbReference>
<organism evidence="1 2">
    <name type="scientific">Setaria italica</name>
    <name type="common">Foxtail millet</name>
    <name type="synonym">Panicum italicum</name>
    <dbReference type="NCBI Taxonomy" id="4555"/>
    <lineage>
        <taxon>Eukaryota</taxon>
        <taxon>Viridiplantae</taxon>
        <taxon>Streptophyta</taxon>
        <taxon>Embryophyta</taxon>
        <taxon>Tracheophyta</taxon>
        <taxon>Spermatophyta</taxon>
        <taxon>Magnoliopsida</taxon>
        <taxon>Liliopsida</taxon>
        <taxon>Poales</taxon>
        <taxon>Poaceae</taxon>
        <taxon>PACMAD clade</taxon>
        <taxon>Panicoideae</taxon>
        <taxon>Panicodae</taxon>
        <taxon>Paniceae</taxon>
        <taxon>Cenchrinae</taxon>
        <taxon>Setaria</taxon>
    </lineage>
</organism>
<proteinExistence type="predicted"/>
<accession>K4AN08</accession>